<dbReference type="Proteomes" id="UP001231166">
    <property type="component" value="Plasmid pRho-VOC14-L"/>
</dbReference>
<sequence>MTATPHYTQFIDGHWVDTDRTFDIIDPANGELVATAARGSVENLDQAVAAAQAAHARGEWRSKTPDERADILSAMVADLSERMDELVALHVKENGVTIRQAMAFHVGYSISHLQYFADLARTYEFERSGPQLSYPTLASGIVRREPIGVVGGIVPWNFPLLLAVWKLGPALAAGNTIVLKPDEKTPLTLLELAKSAERAGLPKGVLNIVTGAGEEVGARLAAHPDVRKIAFTGSTAVGREISKLAAENIKKVTLELGGKGPNIVLADADIDSAVDGALFACFLYAGQACESGTRLLLPESLHDEFVDRLVQRAATIKVGDPSEFDTDIGPVISAEQHARILDYIEIGQKEGATLAFGGEPPTGTQFEQGHWVRPTIFTDVMPEMRIAREEIFGPVLSVLKYRTVDEAVAIANDTEYGLSAGVWSEDLEAALDVAARIESGTVWINDWHMVNALYPFGGYKQSGNGRELGPHALDEYTEEKFVHVDLSRSLDRKVYDLVLPAAQAAVDR</sequence>
<dbReference type="EMBL" id="CP130956">
    <property type="protein sequence ID" value="WLF51665.1"/>
    <property type="molecule type" value="Genomic_DNA"/>
</dbReference>
<geneLocation type="plasmid" evidence="5 8">
    <name>pRho-VOC14-L</name>
</geneLocation>
<dbReference type="Proteomes" id="UP001066327">
    <property type="component" value="Unassembled WGS sequence"/>
</dbReference>
<dbReference type="EC" id="1.2.1.-" evidence="5"/>
<evidence type="ECO:0000256" key="2">
    <source>
        <dbReference type="ARBA" id="ARBA00023002"/>
    </source>
</evidence>
<evidence type="ECO:0000256" key="1">
    <source>
        <dbReference type="ARBA" id="ARBA00009986"/>
    </source>
</evidence>
<reference evidence="4" key="1">
    <citation type="submission" date="2022-12" db="EMBL/GenBank/DDBJ databases">
        <authorList>
            <person name="Krivoruchko A.V."/>
            <person name="Elkin A."/>
        </authorList>
    </citation>
    <scope>NUCLEOTIDE SEQUENCE</scope>
    <source>
        <strain evidence="4">IEGM 249</strain>
    </source>
</reference>
<dbReference type="Gene3D" id="3.40.309.10">
    <property type="entry name" value="Aldehyde Dehydrogenase, Chain A, domain 2"/>
    <property type="match status" value="1"/>
</dbReference>
<dbReference type="InterPro" id="IPR016163">
    <property type="entry name" value="Ald_DH_C"/>
</dbReference>
<dbReference type="Pfam" id="PF00171">
    <property type="entry name" value="Aldedh"/>
    <property type="match status" value="1"/>
</dbReference>
<dbReference type="Gene3D" id="3.40.605.10">
    <property type="entry name" value="Aldehyde Dehydrogenase, Chain A, domain 1"/>
    <property type="match status" value="1"/>
</dbReference>
<evidence type="ECO:0000313" key="7">
    <source>
        <dbReference type="Proteomes" id="UP001066327"/>
    </source>
</evidence>
<reference evidence="5" key="2">
    <citation type="submission" date="2023-07" db="EMBL/GenBank/DDBJ databases">
        <title>Genomic analysis of Rhodococcus opacus VOC-14 with glycol ethers degradation activity.</title>
        <authorList>
            <person name="Narkevich D.A."/>
            <person name="Hlushen A.M."/>
            <person name="Akhremchuk A.E."/>
            <person name="Sikolenko M.A."/>
            <person name="Valentovich L.N."/>
        </authorList>
    </citation>
    <scope>NUCLEOTIDE SEQUENCE</scope>
    <source>
        <strain evidence="5">VOC-14</strain>
        <plasmid evidence="5">pRho-VOC14-L</plasmid>
    </source>
</reference>
<evidence type="ECO:0000259" key="3">
    <source>
        <dbReference type="Pfam" id="PF00171"/>
    </source>
</evidence>
<evidence type="ECO:0000313" key="6">
    <source>
        <dbReference type="EMBL" id="WLF52538.1"/>
    </source>
</evidence>
<dbReference type="FunFam" id="3.40.309.10:FF:000012">
    <property type="entry name" value="Betaine aldehyde dehydrogenase"/>
    <property type="match status" value="1"/>
</dbReference>
<dbReference type="PANTHER" id="PTHR42804">
    <property type="entry name" value="ALDEHYDE DEHYDROGENASE"/>
    <property type="match status" value="1"/>
</dbReference>
<dbReference type="SUPFAM" id="SSF53720">
    <property type="entry name" value="ALDH-like"/>
    <property type="match status" value="1"/>
</dbReference>
<dbReference type="EMBL" id="CP130956">
    <property type="protein sequence ID" value="WLF52538.1"/>
    <property type="molecule type" value="Genomic_DNA"/>
</dbReference>
<evidence type="ECO:0000313" key="4">
    <source>
        <dbReference type="EMBL" id="MCZ4590100.1"/>
    </source>
</evidence>
<gene>
    <name evidence="4" type="ORF">O4328_41870</name>
    <name evidence="5" type="ORF">Q5707_39850</name>
    <name evidence="6" type="ORF">Q5707_45145</name>
</gene>
<organism evidence="5 8">
    <name type="scientific">Rhodococcus opacus</name>
    <name type="common">Nocardia opaca</name>
    <dbReference type="NCBI Taxonomy" id="37919"/>
    <lineage>
        <taxon>Bacteria</taxon>
        <taxon>Bacillati</taxon>
        <taxon>Actinomycetota</taxon>
        <taxon>Actinomycetes</taxon>
        <taxon>Mycobacteriales</taxon>
        <taxon>Nocardiaceae</taxon>
        <taxon>Rhodococcus</taxon>
    </lineage>
</organism>
<evidence type="ECO:0000313" key="8">
    <source>
        <dbReference type="Proteomes" id="UP001231166"/>
    </source>
</evidence>
<keyword evidence="7" id="KW-1185">Reference proteome</keyword>
<keyword evidence="2 5" id="KW-0560">Oxidoreductase</keyword>
<dbReference type="FunFam" id="3.40.605.10:FF:000007">
    <property type="entry name" value="NAD/NADP-dependent betaine aldehyde dehydrogenase"/>
    <property type="match status" value="1"/>
</dbReference>
<dbReference type="InterPro" id="IPR016161">
    <property type="entry name" value="Ald_DH/histidinol_DH"/>
</dbReference>
<evidence type="ECO:0000313" key="5">
    <source>
        <dbReference type="EMBL" id="WLF51665.1"/>
    </source>
</evidence>
<comment type="similarity">
    <text evidence="1">Belongs to the aldehyde dehydrogenase family.</text>
</comment>
<dbReference type="EMBL" id="JAPWIS010000041">
    <property type="protein sequence ID" value="MCZ4590100.1"/>
    <property type="molecule type" value="Genomic_DNA"/>
</dbReference>
<name>A0AAX3YRF0_RHOOP</name>
<proteinExistence type="inferred from homology"/>
<dbReference type="FunFam" id="3.40.605.10:FF:000026">
    <property type="entry name" value="Aldehyde dehydrogenase, putative"/>
    <property type="match status" value="1"/>
</dbReference>
<feature type="domain" description="Aldehyde dehydrogenase" evidence="3">
    <location>
        <begin position="15"/>
        <end position="482"/>
    </location>
</feature>
<dbReference type="CDD" id="cd07138">
    <property type="entry name" value="ALDH_CddD_SSP0762"/>
    <property type="match status" value="1"/>
</dbReference>
<dbReference type="PANTHER" id="PTHR42804:SF1">
    <property type="entry name" value="ALDEHYDE DEHYDROGENASE-RELATED"/>
    <property type="match status" value="1"/>
</dbReference>
<accession>A0AAX3YRF0</accession>
<dbReference type="InterPro" id="IPR015590">
    <property type="entry name" value="Aldehyde_DH_dom"/>
</dbReference>
<keyword evidence="5" id="KW-0614">Plasmid</keyword>
<dbReference type="InterPro" id="IPR016162">
    <property type="entry name" value="Ald_DH_N"/>
</dbReference>
<dbReference type="RefSeq" id="WP_269592824.1">
    <property type="nucleotide sequence ID" value="NZ_CP130956.1"/>
</dbReference>
<protein>
    <submittedName>
        <fullName evidence="5">Aldehyde dehydrogenase family protein</fullName>
        <ecNumber evidence="5">1.2.1.-</ecNumber>
    </submittedName>
</protein>
<dbReference type="AlphaFoldDB" id="A0AAX3YRF0"/>
<dbReference type="GO" id="GO:0016620">
    <property type="term" value="F:oxidoreductase activity, acting on the aldehyde or oxo group of donors, NAD or NADP as acceptor"/>
    <property type="evidence" value="ECO:0007669"/>
    <property type="project" value="InterPro"/>
</dbReference>